<dbReference type="Gene3D" id="1.10.3720.10">
    <property type="entry name" value="MetI-like"/>
    <property type="match status" value="2"/>
</dbReference>
<evidence type="ECO:0000256" key="8">
    <source>
        <dbReference type="SAM" id="Phobius"/>
    </source>
</evidence>
<evidence type="ECO:0000256" key="2">
    <source>
        <dbReference type="ARBA" id="ARBA00022448"/>
    </source>
</evidence>
<keyword evidence="5 8" id="KW-0812">Transmembrane</keyword>
<dbReference type="SUPFAM" id="SSF161098">
    <property type="entry name" value="MetI-like"/>
    <property type="match status" value="2"/>
</dbReference>
<feature type="transmembrane region" description="Helical" evidence="8">
    <location>
        <begin position="528"/>
        <end position="548"/>
    </location>
</feature>
<dbReference type="PANTHER" id="PTHR43357:SF4">
    <property type="entry name" value="INNER MEMBRANE ABC TRANSPORTER PERMEASE PROTEIN YDCV"/>
    <property type="match status" value="1"/>
</dbReference>
<feature type="transmembrane region" description="Helical" evidence="8">
    <location>
        <begin position="177"/>
        <end position="205"/>
    </location>
</feature>
<dbReference type="AlphaFoldDB" id="A0A644ZLU0"/>
<keyword evidence="2" id="KW-0813">Transport</keyword>
<keyword evidence="7 8" id="KW-0472">Membrane</keyword>
<feature type="transmembrane region" description="Helical" evidence="8">
    <location>
        <begin position="410"/>
        <end position="428"/>
    </location>
</feature>
<evidence type="ECO:0000256" key="7">
    <source>
        <dbReference type="ARBA" id="ARBA00023136"/>
    </source>
</evidence>
<dbReference type="CDD" id="cd06261">
    <property type="entry name" value="TM_PBP2"/>
    <property type="match status" value="2"/>
</dbReference>
<feature type="transmembrane region" description="Helical" evidence="8">
    <location>
        <begin position="469"/>
        <end position="489"/>
    </location>
</feature>
<dbReference type="InterPro" id="IPR000515">
    <property type="entry name" value="MetI-like"/>
</dbReference>
<comment type="caution">
    <text evidence="10">The sequence shown here is derived from an EMBL/GenBank/DDBJ whole genome shotgun (WGS) entry which is preliminary data.</text>
</comment>
<feature type="transmembrane region" description="Helical" evidence="8">
    <location>
        <begin position="440"/>
        <end position="463"/>
    </location>
</feature>
<evidence type="ECO:0000259" key="9">
    <source>
        <dbReference type="PROSITE" id="PS50928"/>
    </source>
</evidence>
<feature type="transmembrane region" description="Helical" evidence="8">
    <location>
        <begin position="100"/>
        <end position="121"/>
    </location>
</feature>
<sequence>MPKGKPPKIRHPFSWKRLKNQSLSVLGNPFNIIVLFSLILLFSLIVIPLLTMIGTTFTVAKAELRNIAGAKIGDFTLFYWKYLLASPLTDAILWEPLLHSLTIGVFVTVISVPLGALMAWLMVRTDIPGKKLLGMLIIIPYMIPSWCKALSWLAVFRNSTSGSLGLLTGLGVNIPDWLAYGPFAIICVMVMHYYAFSYIMVSGSLRSINSELEEMGEIQGANKIQILKSITLPLVLPAILSAAIMTISKSIGSYGVAANLGNRISYYVLATRMKEFINDSPKGVGYAMSILMILLASGTIIANQKIVGVRKSYATIGGKGTRSNLMHIGRSKYILLILIAIFLFAAMVMPTFVLVMESFQIYTGGGYGLSNLSLYAWIGTLDKAPLESYAYNGIFRNTEFTRALLNTVKLSLIASVITAFCGQFFGYISSRGRGKWYGKLTEQLVFIPYLMPGVAFSAIYFAMFSQPRLGGIIPSLYGTFMLILLTSIVKHFPFASRSGSANMMQISVELEEAADIAGASFWRRIRSIVIPLAKNGFISGFMLVFISIAKELDLIAILMTPANYTLSFLAFEYSKSLMPQCADAIAIVILLFILVCYRVANLFGADIGKSWG</sequence>
<dbReference type="EMBL" id="VSSQ01009518">
    <property type="protein sequence ID" value="MPM41865.1"/>
    <property type="molecule type" value="Genomic_DNA"/>
</dbReference>
<accession>A0A644ZLU0</accession>
<reference evidence="10" key="1">
    <citation type="submission" date="2019-08" db="EMBL/GenBank/DDBJ databases">
        <authorList>
            <person name="Kucharzyk K."/>
            <person name="Murdoch R.W."/>
            <person name="Higgins S."/>
            <person name="Loffler F."/>
        </authorList>
    </citation>
    <scope>NUCLEOTIDE SEQUENCE</scope>
</reference>
<gene>
    <name evidence="10" type="ORF">SDC9_88525</name>
</gene>
<keyword evidence="4" id="KW-0997">Cell inner membrane</keyword>
<comment type="subcellular location">
    <subcellularLocation>
        <location evidence="1">Cell inner membrane</location>
        <topology evidence="1">Multi-pass membrane protein</topology>
    </subcellularLocation>
</comment>
<keyword evidence="3" id="KW-1003">Cell membrane</keyword>
<feature type="transmembrane region" description="Helical" evidence="8">
    <location>
        <begin position="133"/>
        <end position="157"/>
    </location>
</feature>
<dbReference type="PANTHER" id="PTHR43357">
    <property type="entry name" value="INNER MEMBRANE ABC TRANSPORTER PERMEASE PROTEIN YDCV"/>
    <property type="match status" value="1"/>
</dbReference>
<evidence type="ECO:0000256" key="6">
    <source>
        <dbReference type="ARBA" id="ARBA00022989"/>
    </source>
</evidence>
<evidence type="ECO:0000256" key="4">
    <source>
        <dbReference type="ARBA" id="ARBA00022519"/>
    </source>
</evidence>
<feature type="transmembrane region" description="Helical" evidence="8">
    <location>
        <begin position="72"/>
        <end position="94"/>
    </location>
</feature>
<proteinExistence type="predicted"/>
<dbReference type="PROSITE" id="PS50928">
    <property type="entry name" value="ABC_TM1"/>
    <property type="match status" value="2"/>
</dbReference>
<dbReference type="InterPro" id="IPR035906">
    <property type="entry name" value="MetI-like_sf"/>
</dbReference>
<evidence type="ECO:0000256" key="1">
    <source>
        <dbReference type="ARBA" id="ARBA00004429"/>
    </source>
</evidence>
<protein>
    <recommendedName>
        <fullName evidence="9">ABC transmembrane type-1 domain-containing protein</fullName>
    </recommendedName>
</protein>
<evidence type="ECO:0000256" key="3">
    <source>
        <dbReference type="ARBA" id="ARBA00022475"/>
    </source>
</evidence>
<feature type="transmembrane region" description="Helical" evidence="8">
    <location>
        <begin position="333"/>
        <end position="355"/>
    </location>
</feature>
<dbReference type="GO" id="GO:0055085">
    <property type="term" value="P:transmembrane transport"/>
    <property type="evidence" value="ECO:0007669"/>
    <property type="project" value="InterPro"/>
</dbReference>
<evidence type="ECO:0000313" key="10">
    <source>
        <dbReference type="EMBL" id="MPM41865.1"/>
    </source>
</evidence>
<feature type="transmembrane region" description="Helical" evidence="8">
    <location>
        <begin position="226"/>
        <end position="247"/>
    </location>
</feature>
<feature type="domain" description="ABC transmembrane type-1" evidence="9">
    <location>
        <begin position="97"/>
        <end position="303"/>
    </location>
</feature>
<dbReference type="GO" id="GO:0005886">
    <property type="term" value="C:plasma membrane"/>
    <property type="evidence" value="ECO:0007669"/>
    <property type="project" value="UniProtKB-SubCell"/>
</dbReference>
<organism evidence="10">
    <name type="scientific">bioreactor metagenome</name>
    <dbReference type="NCBI Taxonomy" id="1076179"/>
    <lineage>
        <taxon>unclassified sequences</taxon>
        <taxon>metagenomes</taxon>
        <taxon>ecological metagenomes</taxon>
    </lineage>
</organism>
<feature type="transmembrane region" description="Helical" evidence="8">
    <location>
        <begin position="32"/>
        <end position="60"/>
    </location>
</feature>
<dbReference type="Pfam" id="PF00528">
    <property type="entry name" value="BPD_transp_1"/>
    <property type="match status" value="2"/>
</dbReference>
<feature type="domain" description="ABC transmembrane type-1" evidence="9">
    <location>
        <begin position="404"/>
        <end position="600"/>
    </location>
</feature>
<feature type="transmembrane region" description="Helical" evidence="8">
    <location>
        <begin position="554"/>
        <end position="574"/>
    </location>
</feature>
<feature type="transmembrane region" description="Helical" evidence="8">
    <location>
        <begin position="581"/>
        <end position="600"/>
    </location>
</feature>
<name>A0A644ZLU0_9ZZZZ</name>
<feature type="transmembrane region" description="Helical" evidence="8">
    <location>
        <begin position="283"/>
        <end position="302"/>
    </location>
</feature>
<evidence type="ECO:0000256" key="5">
    <source>
        <dbReference type="ARBA" id="ARBA00022692"/>
    </source>
</evidence>
<keyword evidence="6 8" id="KW-1133">Transmembrane helix</keyword>